<comment type="caution">
    <text evidence="1">The sequence shown here is derived from an EMBL/GenBank/DDBJ whole genome shotgun (WGS) entry which is preliminary data.</text>
</comment>
<reference evidence="1" key="1">
    <citation type="submission" date="2020-12" db="EMBL/GenBank/DDBJ databases">
        <title>PHA producing bacteria isolated from mangrove.</title>
        <authorList>
            <person name="Zheng W."/>
            <person name="Yu S."/>
            <person name="Huang Y."/>
        </authorList>
    </citation>
    <scope>NUCLEOTIDE SEQUENCE</scope>
    <source>
        <strain evidence="1">GN22-4</strain>
    </source>
</reference>
<proteinExistence type="predicted"/>
<accession>A0A8I1MGJ5</accession>
<dbReference type="EMBL" id="JAEMWV010000006">
    <property type="protein sequence ID" value="MBN8252687.1"/>
    <property type="molecule type" value="Genomic_DNA"/>
</dbReference>
<evidence type="ECO:0000313" key="1">
    <source>
        <dbReference type="EMBL" id="MBN8252687.1"/>
    </source>
</evidence>
<gene>
    <name evidence="1" type="ORF">JF537_13990</name>
</gene>
<dbReference type="Proteomes" id="UP000664578">
    <property type="component" value="Unassembled WGS sequence"/>
</dbReference>
<sequence length="227" mass="25498">MNIRKTAITIGVLSLTVGTGLYISSATEKNIDTKAEIKAKTDSQEALARKKVEELNSKVASGEEKVLSQSAVFPDVNKEEAFQEADIVIKGKVESINKEYMENTDIPFTDFNFNVEEYWKNDLKEEENNSIKQLVVTQDGNSDLNFDEHPLMEVNKEYILFLKRVLNNNNEEKLIMIAGPNGKFNLNENVIDQSIDTQSVNGETADEFIEDSSQGEVNEPIAEIITK</sequence>
<evidence type="ECO:0000313" key="2">
    <source>
        <dbReference type="Proteomes" id="UP000664578"/>
    </source>
</evidence>
<dbReference type="RefSeq" id="WP_206782793.1">
    <property type="nucleotide sequence ID" value="NZ_JAEMWV010000006.1"/>
</dbReference>
<name>A0A8I1MGJ5_9BACI</name>
<protein>
    <submittedName>
        <fullName evidence="1">Uncharacterized protein</fullName>
    </submittedName>
</protein>
<dbReference type="InterPro" id="IPR008993">
    <property type="entry name" value="TIMP-like_OB-fold"/>
</dbReference>
<organism evidence="1 2">
    <name type="scientific">Priestia flexa</name>
    <dbReference type="NCBI Taxonomy" id="86664"/>
    <lineage>
        <taxon>Bacteria</taxon>
        <taxon>Bacillati</taxon>
        <taxon>Bacillota</taxon>
        <taxon>Bacilli</taxon>
        <taxon>Bacillales</taxon>
        <taxon>Bacillaceae</taxon>
        <taxon>Priestia</taxon>
    </lineage>
</organism>
<dbReference type="AlphaFoldDB" id="A0A8I1MGJ5"/>
<dbReference type="Gene3D" id="2.40.50.120">
    <property type="match status" value="1"/>
</dbReference>